<gene>
    <name evidence="6" type="ORF">J2S14_002433</name>
</gene>
<dbReference type="CDD" id="cd00452">
    <property type="entry name" value="KDPG_aldolase"/>
    <property type="match status" value="1"/>
</dbReference>
<dbReference type="SUPFAM" id="SSF51569">
    <property type="entry name" value="Aldolase"/>
    <property type="match status" value="1"/>
</dbReference>
<dbReference type="Pfam" id="PF01081">
    <property type="entry name" value="Aldolase"/>
    <property type="match status" value="1"/>
</dbReference>
<comment type="similarity">
    <text evidence="2">Belongs to the KHG/KDPG aldolase family.</text>
</comment>
<dbReference type="InterPro" id="IPR013785">
    <property type="entry name" value="Aldolase_TIM"/>
</dbReference>
<sequence>MVMYESYLIKRIEQDKIIAIVRGIERKDSIPVAEALVEGGIRFIEVTMNTEGALEIINEWRKHFKQDDVFIGAGTVLNTEMASAAIQAGAQYIVTPNLDEDVVELSCKQRIEIFPGVVTPTEIMKAIKAGANAVKLFPLGSLGLDYLKEIRAPLSNVKMIATGGVNLNNIREYFKHGVMGVGIGSNIVNKTMIENRDFKGLTELAKQYVELANKEE</sequence>
<keyword evidence="5" id="KW-0119">Carbohydrate metabolism</keyword>
<dbReference type="GO" id="GO:0008675">
    <property type="term" value="F:2-dehydro-3-deoxy-phosphogluconate aldolase activity"/>
    <property type="evidence" value="ECO:0007669"/>
    <property type="project" value="UniProtKB-EC"/>
</dbReference>
<evidence type="ECO:0000256" key="1">
    <source>
        <dbReference type="ARBA" id="ARBA00004761"/>
    </source>
</evidence>
<proteinExistence type="inferred from homology"/>
<comment type="subunit">
    <text evidence="3">Homotrimer.</text>
</comment>
<dbReference type="PANTHER" id="PTHR30246">
    <property type="entry name" value="2-KETO-3-DEOXY-6-PHOSPHOGLUCONATE ALDOLASE"/>
    <property type="match status" value="1"/>
</dbReference>
<comment type="pathway">
    <text evidence="1">Carbohydrate acid metabolism.</text>
</comment>
<evidence type="ECO:0000256" key="2">
    <source>
        <dbReference type="ARBA" id="ARBA00006906"/>
    </source>
</evidence>
<comment type="caution">
    <text evidence="6">The sequence shown here is derived from an EMBL/GenBank/DDBJ whole genome shotgun (WGS) entry which is preliminary data.</text>
</comment>
<dbReference type="EMBL" id="JAUSUO010000005">
    <property type="protein sequence ID" value="MDQ0343618.1"/>
    <property type="molecule type" value="Genomic_DNA"/>
</dbReference>
<dbReference type="RefSeq" id="WP_244683435.1">
    <property type="nucleotide sequence ID" value="NZ_JALIRM010000018.1"/>
</dbReference>
<keyword evidence="7" id="KW-1185">Reference proteome</keyword>
<dbReference type="Proteomes" id="UP001232343">
    <property type="component" value="Unassembled WGS sequence"/>
</dbReference>
<evidence type="ECO:0000256" key="3">
    <source>
        <dbReference type="ARBA" id="ARBA00011233"/>
    </source>
</evidence>
<reference evidence="6 7" key="1">
    <citation type="submission" date="2023-07" db="EMBL/GenBank/DDBJ databases">
        <title>Genomic Encyclopedia of Type Strains, Phase IV (KMG-IV): sequencing the most valuable type-strain genomes for metagenomic binning, comparative biology and taxonomic classification.</title>
        <authorList>
            <person name="Goeker M."/>
        </authorList>
    </citation>
    <scope>NUCLEOTIDE SEQUENCE [LARGE SCALE GENOMIC DNA]</scope>
    <source>
        <strain evidence="6 7">DSM 27848</strain>
    </source>
</reference>
<dbReference type="EC" id="4.1.2.14" evidence="6"/>
<dbReference type="EC" id="4.1.3.42" evidence="6"/>
<protein>
    <submittedName>
        <fullName evidence="6">2-dehydro-3-deoxyphosphogluconate aldolase/(4S)-4-hydroxy-2-oxoglutarate aldolase</fullName>
        <ecNumber evidence="6">4.1.2.14</ecNumber>
        <ecNumber evidence="6">4.1.3.42</ecNumber>
    </submittedName>
</protein>
<evidence type="ECO:0000313" key="6">
    <source>
        <dbReference type="EMBL" id="MDQ0343618.1"/>
    </source>
</evidence>
<keyword evidence="4 6" id="KW-0456">Lyase</keyword>
<dbReference type="InterPro" id="IPR000887">
    <property type="entry name" value="Aldlse_KDPG_KHG"/>
</dbReference>
<dbReference type="Gene3D" id="3.20.20.70">
    <property type="entry name" value="Aldolase class I"/>
    <property type="match status" value="1"/>
</dbReference>
<name>A0ABU0D5H6_9BACI</name>
<organism evidence="6 7">
    <name type="scientific">Lederbergia wuyishanensis</name>
    <dbReference type="NCBI Taxonomy" id="1347903"/>
    <lineage>
        <taxon>Bacteria</taxon>
        <taxon>Bacillati</taxon>
        <taxon>Bacillota</taxon>
        <taxon>Bacilli</taxon>
        <taxon>Bacillales</taxon>
        <taxon>Bacillaceae</taxon>
        <taxon>Lederbergia</taxon>
    </lineage>
</organism>
<evidence type="ECO:0000313" key="7">
    <source>
        <dbReference type="Proteomes" id="UP001232343"/>
    </source>
</evidence>
<dbReference type="NCBIfam" id="TIGR01182">
    <property type="entry name" value="eda"/>
    <property type="match status" value="1"/>
</dbReference>
<dbReference type="PANTHER" id="PTHR30246:SF1">
    <property type="entry name" value="2-DEHYDRO-3-DEOXY-6-PHOSPHOGALACTONATE ALDOLASE-RELATED"/>
    <property type="match status" value="1"/>
</dbReference>
<evidence type="ECO:0000256" key="5">
    <source>
        <dbReference type="ARBA" id="ARBA00023277"/>
    </source>
</evidence>
<accession>A0ABU0D5H6</accession>
<evidence type="ECO:0000256" key="4">
    <source>
        <dbReference type="ARBA" id="ARBA00023239"/>
    </source>
</evidence>
<dbReference type="GO" id="GO:0106009">
    <property type="term" value="F:(4S)-4-hydroxy-2-oxoglutarate aldolase activity"/>
    <property type="evidence" value="ECO:0007669"/>
    <property type="project" value="UniProtKB-EC"/>
</dbReference>